<dbReference type="OrthoDB" id="2658383at2"/>
<reference evidence="2" key="2">
    <citation type="submission" date="2011-01" db="EMBL/GenBank/DDBJ databases">
        <title>The Non-contiguous Finished genome of Clostridium papyrosolvens.</title>
        <authorList>
            <person name="Lucas S."/>
            <person name="Copeland A."/>
            <person name="Lapidus A."/>
            <person name="Cheng J.-F."/>
            <person name="Goodwin L."/>
            <person name="Pitluck S."/>
            <person name="Misra M."/>
            <person name="Chertkov O."/>
            <person name="Detter J.C."/>
            <person name="Han C."/>
            <person name="Tapia R."/>
            <person name="Land M."/>
            <person name="Hauser L."/>
            <person name="Kyrpides N."/>
            <person name="Ivanova N."/>
            <person name="Pagani I."/>
            <person name="Mouttaki H."/>
            <person name="He Z."/>
            <person name="Zhou J."/>
            <person name="Hemme C.L."/>
            <person name="Woyke T."/>
        </authorList>
    </citation>
    <scope>NUCLEOTIDE SEQUENCE [LARGE SCALE GENOMIC DNA]</scope>
    <source>
        <strain evidence="2">DSM 2782</strain>
    </source>
</reference>
<keyword evidence="3" id="KW-1185">Reference proteome</keyword>
<dbReference type="EMBL" id="ACXX02000011">
    <property type="protein sequence ID" value="EGD46717.1"/>
    <property type="molecule type" value="Genomic_DNA"/>
</dbReference>
<proteinExistence type="predicted"/>
<keyword evidence="1" id="KW-0732">Signal</keyword>
<evidence type="ECO:0000256" key="1">
    <source>
        <dbReference type="SAM" id="SignalP"/>
    </source>
</evidence>
<evidence type="ECO:0000313" key="2">
    <source>
        <dbReference type="EMBL" id="EGD46717.1"/>
    </source>
</evidence>
<organism evidence="2 3">
    <name type="scientific">Ruminiclostridium papyrosolvens DSM 2782</name>
    <dbReference type="NCBI Taxonomy" id="588581"/>
    <lineage>
        <taxon>Bacteria</taxon>
        <taxon>Bacillati</taxon>
        <taxon>Bacillota</taxon>
        <taxon>Clostridia</taxon>
        <taxon>Eubacteriales</taxon>
        <taxon>Oscillospiraceae</taxon>
        <taxon>Ruminiclostridium</taxon>
    </lineage>
</organism>
<gene>
    <name evidence="2" type="ORF">Cpap_1254</name>
</gene>
<dbReference type="RefSeq" id="WP_004620682.1">
    <property type="nucleotide sequence ID" value="NZ_ACXX02000011.1"/>
</dbReference>
<dbReference type="Proteomes" id="UP000003860">
    <property type="component" value="Unassembled WGS sequence"/>
</dbReference>
<comment type="caution">
    <text evidence="2">The sequence shown here is derived from an EMBL/GenBank/DDBJ whole genome shotgun (WGS) entry which is preliminary data.</text>
</comment>
<sequence>MKFKNLKRILALTLMVTMISSSMVFAEEGNIESTKTDVSSSSSLSDKEIAINNLLNGGWTMSEIKDLISDSELTKFINLKPVRSVTKYLKLVHKNKDVKESKIKSKQSIQNTDTDEDVQFVAISEEQCKFELEQIKANKNNCDGCVKLSDTMSNTGMLNLTPLDGSRDSNSSDGYLTYTISAWSQGGGKYLINYRWEWLKDPFYTSIDVFGLAHDPGLIRSVKDPTTYVYKYDYFFNGFATEHQENSPESMNPDSGGVVYSTNLKDSQTAMVGTTVSWYGHHRGYMSYYVNKQNPAINHAYIYGCYKHLQKTLEPSVSISWPISASLSVTPSSDYVTETPNAELDFAC</sequence>
<accession>F1TFI5</accession>
<dbReference type="eggNOG" id="ENOG503267G">
    <property type="taxonomic scope" value="Bacteria"/>
</dbReference>
<feature type="signal peptide" evidence="1">
    <location>
        <begin position="1"/>
        <end position="26"/>
    </location>
</feature>
<name>F1TFI5_9FIRM</name>
<dbReference type="AlphaFoldDB" id="F1TFI5"/>
<feature type="chain" id="PRO_5003276085" evidence="1">
    <location>
        <begin position="27"/>
        <end position="348"/>
    </location>
</feature>
<reference evidence="2" key="1">
    <citation type="submission" date="2009-07" db="EMBL/GenBank/DDBJ databases">
        <authorList>
            <consortium name="US DOE Joint Genome Institute (JGI-PGF)"/>
            <person name="Lucas S."/>
            <person name="Copeland A."/>
            <person name="Lapidus A."/>
            <person name="Glavina del Rio T."/>
            <person name="Tice H."/>
            <person name="Bruce D."/>
            <person name="Goodwin L."/>
            <person name="Pitluck S."/>
            <person name="Larimer F."/>
            <person name="Land M.L."/>
            <person name="Mouttaki H."/>
            <person name="He Z."/>
            <person name="Zhou J."/>
            <person name="Hemme C.L."/>
        </authorList>
    </citation>
    <scope>NUCLEOTIDE SEQUENCE [LARGE SCALE GENOMIC DNA]</scope>
    <source>
        <strain evidence="2">DSM 2782</strain>
    </source>
</reference>
<evidence type="ECO:0000313" key="3">
    <source>
        <dbReference type="Proteomes" id="UP000003860"/>
    </source>
</evidence>
<protein>
    <submittedName>
        <fullName evidence="2">Uncharacterized protein</fullName>
    </submittedName>
</protein>